<protein>
    <submittedName>
        <fullName evidence="1">Uncharacterized protein</fullName>
    </submittedName>
</protein>
<dbReference type="AlphaFoldDB" id="A0AAP0K4N7"/>
<comment type="caution">
    <text evidence="1">The sequence shown here is derived from an EMBL/GenBank/DDBJ whole genome shotgun (WGS) entry which is preliminary data.</text>
</comment>
<reference evidence="1 2" key="1">
    <citation type="submission" date="2024-01" db="EMBL/GenBank/DDBJ databases">
        <title>Genome assemblies of Stephania.</title>
        <authorList>
            <person name="Yang L."/>
        </authorList>
    </citation>
    <scope>NUCLEOTIDE SEQUENCE [LARGE SCALE GENOMIC DNA]</scope>
    <source>
        <strain evidence="1">QJT</strain>
        <tissue evidence="1">Leaf</tissue>
    </source>
</reference>
<organism evidence="1 2">
    <name type="scientific">Stephania japonica</name>
    <dbReference type="NCBI Taxonomy" id="461633"/>
    <lineage>
        <taxon>Eukaryota</taxon>
        <taxon>Viridiplantae</taxon>
        <taxon>Streptophyta</taxon>
        <taxon>Embryophyta</taxon>
        <taxon>Tracheophyta</taxon>
        <taxon>Spermatophyta</taxon>
        <taxon>Magnoliopsida</taxon>
        <taxon>Ranunculales</taxon>
        <taxon>Menispermaceae</taxon>
        <taxon>Menispermoideae</taxon>
        <taxon>Cissampelideae</taxon>
        <taxon>Stephania</taxon>
    </lineage>
</organism>
<sequence>MHCALNICFCFAGFSRGFMKSKERLALSSHKRRELMNTTNLLDRALLRLHGKEGLVIGFSRGFMKSKERLALLFHKRRELMNTTNLLDRA</sequence>
<dbReference type="Proteomes" id="UP001417504">
    <property type="component" value="Unassembled WGS sequence"/>
</dbReference>
<accession>A0AAP0K4N7</accession>
<evidence type="ECO:0000313" key="2">
    <source>
        <dbReference type="Proteomes" id="UP001417504"/>
    </source>
</evidence>
<name>A0AAP0K4N7_9MAGN</name>
<proteinExistence type="predicted"/>
<dbReference type="EMBL" id="JBBNAE010000002">
    <property type="protein sequence ID" value="KAK9145159.1"/>
    <property type="molecule type" value="Genomic_DNA"/>
</dbReference>
<keyword evidence="2" id="KW-1185">Reference proteome</keyword>
<evidence type="ECO:0000313" key="1">
    <source>
        <dbReference type="EMBL" id="KAK9145159.1"/>
    </source>
</evidence>
<gene>
    <name evidence="1" type="ORF">Sjap_005062</name>
</gene>